<dbReference type="KEGG" id="bany:112048915"/>
<name>A0A6J1NBG6_BICAN</name>
<accession>A0A6J1NBG6</accession>
<gene>
    <name evidence="9" type="primary">LOC112048915</name>
</gene>
<proteinExistence type="inferred from homology"/>
<evidence type="ECO:0000256" key="2">
    <source>
        <dbReference type="ARBA" id="ARBA00022487"/>
    </source>
</evidence>
<keyword evidence="8" id="KW-1185">Reference proteome</keyword>
<evidence type="ECO:0000313" key="8">
    <source>
        <dbReference type="Proteomes" id="UP001652582"/>
    </source>
</evidence>
<evidence type="ECO:0000256" key="6">
    <source>
        <dbReference type="RuleBase" id="RU361235"/>
    </source>
</evidence>
<reference evidence="9" key="1">
    <citation type="submission" date="2025-08" db="UniProtKB">
        <authorList>
            <consortium name="RefSeq"/>
        </authorList>
    </citation>
    <scope>IDENTIFICATION</scope>
</reference>
<sequence length="483" mass="54281">MFRRDWFLYICGYFMLVTCQTPSKTVTIDQGPVKGYRSPKGDVFVFYGIPYATAPTGTQKFRPPLPPPSWTDTLEAVENNIICPQNLGLRNVIGDFKMQEDCLIANVYVPDTEERNLPVVVYVHGGAYQFGYGADVSPINMVNSKKIVAVNFNYRVGAHGLLCLGTKNVPGNAGMKDQVALLRWVQNNIAQFGGNPNEVTISGCSAGGSSVDLLMLSKATKGLFNRVVPESGSNTASFSVQVDPIANAKMIANELNVSVDDFDGLENFYKTAPYEMLYKINVGEQKDTSTVFAPCIERDIGEEMFLDDHPVNILKSGEYPKYPMLYGITDMEGLYRVNNFDTWKDEMNENFAVFLPEDLQFENEEVKQEVAQKIKQFYFGEEPVSEANILQYVQYFTDVMFGVGAAKNVELQVEAGNNQIYLYEYAFVDDSVDYVPYTNIRGARHCSQGRAVWDANDESKLSEEFRNMKSVMRELWLNFITTG</sequence>
<protein>
    <recommendedName>
        <fullName evidence="6">Carboxylic ester hydrolase</fullName>
        <ecNumber evidence="6">3.1.1.-</ecNumber>
    </recommendedName>
</protein>
<dbReference type="EC" id="3.1.1.-" evidence="6"/>
<dbReference type="GeneID" id="112048915"/>
<evidence type="ECO:0000256" key="3">
    <source>
        <dbReference type="ARBA" id="ARBA00022801"/>
    </source>
</evidence>
<keyword evidence="4" id="KW-1015">Disulfide bond</keyword>
<keyword evidence="5" id="KW-0325">Glycoprotein</keyword>
<dbReference type="InterPro" id="IPR050309">
    <property type="entry name" value="Type-B_Carboxylest/Lipase"/>
</dbReference>
<comment type="similarity">
    <text evidence="1 6">Belongs to the type-B carboxylesterase/lipase family.</text>
</comment>
<feature type="chain" id="PRO_5044957892" description="Carboxylic ester hydrolase" evidence="6">
    <location>
        <begin position="20"/>
        <end position="483"/>
    </location>
</feature>
<organism evidence="8 9">
    <name type="scientific">Bicyclus anynana</name>
    <name type="common">Squinting bush brown butterfly</name>
    <dbReference type="NCBI Taxonomy" id="110368"/>
    <lineage>
        <taxon>Eukaryota</taxon>
        <taxon>Metazoa</taxon>
        <taxon>Ecdysozoa</taxon>
        <taxon>Arthropoda</taxon>
        <taxon>Hexapoda</taxon>
        <taxon>Insecta</taxon>
        <taxon>Pterygota</taxon>
        <taxon>Neoptera</taxon>
        <taxon>Endopterygota</taxon>
        <taxon>Lepidoptera</taxon>
        <taxon>Glossata</taxon>
        <taxon>Ditrysia</taxon>
        <taxon>Papilionoidea</taxon>
        <taxon>Nymphalidae</taxon>
        <taxon>Satyrinae</taxon>
        <taxon>Satyrini</taxon>
        <taxon>Mycalesina</taxon>
        <taxon>Bicyclus</taxon>
    </lineage>
</organism>
<dbReference type="AlphaFoldDB" id="A0A6J1NBG6"/>
<dbReference type="Proteomes" id="UP001652582">
    <property type="component" value="Chromosome 8"/>
</dbReference>
<dbReference type="InterPro" id="IPR019826">
    <property type="entry name" value="Carboxylesterase_B_AS"/>
</dbReference>
<dbReference type="InterPro" id="IPR002018">
    <property type="entry name" value="CarbesteraseB"/>
</dbReference>
<evidence type="ECO:0000256" key="4">
    <source>
        <dbReference type="ARBA" id="ARBA00023157"/>
    </source>
</evidence>
<feature type="domain" description="Carboxylesterase type B" evidence="7">
    <location>
        <begin position="23"/>
        <end position="483"/>
    </location>
</feature>
<dbReference type="SUPFAM" id="SSF53474">
    <property type="entry name" value="alpha/beta-Hydrolases"/>
    <property type="match status" value="1"/>
</dbReference>
<feature type="signal peptide" evidence="6">
    <location>
        <begin position="1"/>
        <end position="19"/>
    </location>
</feature>
<dbReference type="Gene3D" id="3.40.50.1820">
    <property type="entry name" value="alpha/beta hydrolase"/>
    <property type="match status" value="1"/>
</dbReference>
<dbReference type="InterPro" id="IPR029058">
    <property type="entry name" value="AB_hydrolase_fold"/>
</dbReference>
<dbReference type="PANTHER" id="PTHR11559">
    <property type="entry name" value="CARBOXYLESTERASE"/>
    <property type="match status" value="1"/>
</dbReference>
<keyword evidence="3 6" id="KW-0378">Hydrolase</keyword>
<dbReference type="Pfam" id="PF00135">
    <property type="entry name" value="COesterase"/>
    <property type="match status" value="1"/>
</dbReference>
<dbReference type="OrthoDB" id="3200163at2759"/>
<evidence type="ECO:0000313" key="9">
    <source>
        <dbReference type="RefSeq" id="XP_023942387.2"/>
    </source>
</evidence>
<evidence type="ECO:0000256" key="5">
    <source>
        <dbReference type="ARBA" id="ARBA00023180"/>
    </source>
</evidence>
<dbReference type="PROSITE" id="PS00122">
    <property type="entry name" value="CARBOXYLESTERASE_B_1"/>
    <property type="match status" value="1"/>
</dbReference>
<evidence type="ECO:0000256" key="1">
    <source>
        <dbReference type="ARBA" id="ARBA00005964"/>
    </source>
</evidence>
<evidence type="ECO:0000259" key="7">
    <source>
        <dbReference type="Pfam" id="PF00135"/>
    </source>
</evidence>
<keyword evidence="6" id="KW-0732">Signal</keyword>
<dbReference type="RefSeq" id="XP_023942387.2">
    <property type="nucleotide sequence ID" value="XM_024086619.2"/>
</dbReference>
<dbReference type="GO" id="GO:0052689">
    <property type="term" value="F:carboxylic ester hydrolase activity"/>
    <property type="evidence" value="ECO:0007669"/>
    <property type="project" value="UniProtKB-KW"/>
</dbReference>
<keyword evidence="2" id="KW-0719">Serine esterase</keyword>